<keyword evidence="1" id="KW-0812">Transmembrane</keyword>
<dbReference type="RefSeq" id="WP_108950233.1">
    <property type="nucleotide sequence ID" value="NZ_CP022187.1"/>
</dbReference>
<dbReference type="Gene3D" id="3.40.50.360">
    <property type="match status" value="1"/>
</dbReference>
<feature type="transmembrane region" description="Helical" evidence="1">
    <location>
        <begin position="258"/>
        <end position="279"/>
    </location>
</feature>
<dbReference type="KEGG" id="acom:CEW83_16015"/>
<keyword evidence="1" id="KW-0472">Membrane</keyword>
<dbReference type="Proteomes" id="UP000244930">
    <property type="component" value="Chromosome"/>
</dbReference>
<sequence length="313" mass="34689">MKNVLVVHYSQSGQLSDVVSAMLRPLEDAGVRVHQEVLRPQTPFPFPWPFFRFLDAFPESVRLDPRPNLPLTVAPDTDFDLVILAWQVWYLSPSQPVTAFLQSDEGKRLLAGKPVVSVVACRNMWMTAYDKLVTLLGAAGAHLTDHVAFTDNAHPLATFITTPRWMFTGRRDRFFGLPAAGVTPAEAAAAARFGHALVTALARDEERSGAPMLTGLRAVSVNPRLVVSERAGQRAFRVWSGFVRLFGKPGQLRRVPALALFVTYLIVLIITVVPLSLVLQRSFAPLLRNRLDALRARYEQPSGSGNARMTEHD</sequence>
<evidence type="ECO:0000313" key="2">
    <source>
        <dbReference type="EMBL" id="AWI76534.1"/>
    </source>
</evidence>
<gene>
    <name evidence="2" type="ORF">CEW83_16015</name>
</gene>
<proteinExistence type="predicted"/>
<reference evidence="2 3" key="1">
    <citation type="submission" date="2017-06" db="EMBL/GenBank/DDBJ databases">
        <title>Azoarcus.</title>
        <authorList>
            <person name="Woo J.-H."/>
            <person name="Kim H.-S."/>
        </authorList>
    </citation>
    <scope>NUCLEOTIDE SEQUENCE [LARGE SCALE GENOMIC DNA]</scope>
    <source>
        <strain evidence="2 3">TSPY31</strain>
    </source>
</reference>
<dbReference type="EMBL" id="CP022187">
    <property type="protein sequence ID" value="AWI76534.1"/>
    <property type="molecule type" value="Genomic_DNA"/>
</dbReference>
<organism evidence="2 3">
    <name type="scientific">Parazoarcus communis</name>
    <dbReference type="NCBI Taxonomy" id="41977"/>
    <lineage>
        <taxon>Bacteria</taxon>
        <taxon>Pseudomonadati</taxon>
        <taxon>Pseudomonadota</taxon>
        <taxon>Betaproteobacteria</taxon>
        <taxon>Rhodocyclales</taxon>
        <taxon>Zoogloeaceae</taxon>
        <taxon>Parazoarcus</taxon>
    </lineage>
</organism>
<dbReference type="SUPFAM" id="SSF52218">
    <property type="entry name" value="Flavoproteins"/>
    <property type="match status" value="1"/>
</dbReference>
<evidence type="ECO:0000256" key="1">
    <source>
        <dbReference type="SAM" id="Phobius"/>
    </source>
</evidence>
<accession>A0A2U8GSY5</accession>
<evidence type="ECO:0000313" key="3">
    <source>
        <dbReference type="Proteomes" id="UP000244930"/>
    </source>
</evidence>
<dbReference type="InterPro" id="IPR029039">
    <property type="entry name" value="Flavoprotein-like_sf"/>
</dbReference>
<dbReference type="AlphaFoldDB" id="A0A2U8GSY5"/>
<keyword evidence="1" id="KW-1133">Transmembrane helix</keyword>
<protein>
    <submittedName>
        <fullName evidence="2">Dialkylrecorsinol condensing enzyme</fullName>
    </submittedName>
</protein>
<keyword evidence="3" id="KW-1185">Reference proteome</keyword>
<name>A0A2U8GSY5_9RHOO</name>